<proteinExistence type="predicted"/>
<sequence length="288" mass="32592">MRLKQSSYSSGCSVGDTVPYIICREQVGAECGSSTGIAPRARHPDEPKQNDGKWLIDIDYYLSQRIHPVLSRLRASIQGTSPERLADCLGHDSSKFQVKSNEPANNIPSGPLFSMEDEERYRDCRPLILSCPSCSASFNCPAICNSICESVSRKSNNDEKSSSFWCSLHCPECPKGENMGTFTSAILANQVKRQADGFMSQYYKCVMMCDDEILRKYSEADLYKQLSYFCHILDTERCLDKVDSRIKVQVDREITRIRHVVESAASIVRNIRDRCGHGWVQMRDLFVL</sequence>
<dbReference type="Proteomes" id="UP001057402">
    <property type="component" value="Chromosome 9"/>
</dbReference>
<gene>
    <name evidence="1" type="ORF">MLD38_031435</name>
</gene>
<evidence type="ECO:0000313" key="2">
    <source>
        <dbReference type="Proteomes" id="UP001057402"/>
    </source>
</evidence>
<protein>
    <submittedName>
        <fullName evidence="1">Uncharacterized protein</fullName>
    </submittedName>
</protein>
<accession>A0ACB9MR96</accession>
<reference evidence="2" key="1">
    <citation type="journal article" date="2023" name="Front. Plant Sci.">
        <title>Chromosomal-level genome assembly of Melastoma candidum provides insights into trichome evolution.</title>
        <authorList>
            <person name="Zhong Y."/>
            <person name="Wu W."/>
            <person name="Sun C."/>
            <person name="Zou P."/>
            <person name="Liu Y."/>
            <person name="Dai S."/>
            <person name="Zhou R."/>
        </authorList>
    </citation>
    <scope>NUCLEOTIDE SEQUENCE [LARGE SCALE GENOMIC DNA]</scope>
</reference>
<comment type="caution">
    <text evidence="1">The sequence shown here is derived from an EMBL/GenBank/DDBJ whole genome shotgun (WGS) entry which is preliminary data.</text>
</comment>
<name>A0ACB9MR96_9MYRT</name>
<dbReference type="EMBL" id="CM042888">
    <property type="protein sequence ID" value="KAI4326087.1"/>
    <property type="molecule type" value="Genomic_DNA"/>
</dbReference>
<organism evidence="1 2">
    <name type="scientific">Melastoma candidum</name>
    <dbReference type="NCBI Taxonomy" id="119954"/>
    <lineage>
        <taxon>Eukaryota</taxon>
        <taxon>Viridiplantae</taxon>
        <taxon>Streptophyta</taxon>
        <taxon>Embryophyta</taxon>
        <taxon>Tracheophyta</taxon>
        <taxon>Spermatophyta</taxon>
        <taxon>Magnoliopsida</taxon>
        <taxon>eudicotyledons</taxon>
        <taxon>Gunneridae</taxon>
        <taxon>Pentapetalae</taxon>
        <taxon>rosids</taxon>
        <taxon>malvids</taxon>
        <taxon>Myrtales</taxon>
        <taxon>Melastomataceae</taxon>
        <taxon>Melastomatoideae</taxon>
        <taxon>Melastomateae</taxon>
        <taxon>Melastoma</taxon>
    </lineage>
</organism>
<keyword evidence="2" id="KW-1185">Reference proteome</keyword>
<evidence type="ECO:0000313" key="1">
    <source>
        <dbReference type="EMBL" id="KAI4326087.1"/>
    </source>
</evidence>